<dbReference type="PIRSF" id="PIRSF005211">
    <property type="entry name" value="Ab_hydro_YheT"/>
    <property type="match status" value="1"/>
</dbReference>
<comment type="similarity">
    <text evidence="1">Belongs to the AB hydrolase superfamily. AB hydrolase 4 family.</text>
</comment>
<comment type="caution">
    <text evidence="3">The sequence shown here is derived from an EMBL/GenBank/DDBJ whole genome shotgun (WGS) entry which is preliminary data.</text>
</comment>
<evidence type="ECO:0000256" key="1">
    <source>
        <dbReference type="ARBA" id="ARBA00010884"/>
    </source>
</evidence>
<dbReference type="InterPro" id="IPR000073">
    <property type="entry name" value="AB_hydrolase_1"/>
</dbReference>
<dbReference type="Gene3D" id="3.40.50.1820">
    <property type="entry name" value="alpha/beta hydrolase"/>
    <property type="match status" value="1"/>
</dbReference>
<evidence type="ECO:0000313" key="3">
    <source>
        <dbReference type="EMBL" id="MFC4159258.1"/>
    </source>
</evidence>
<dbReference type="EMBL" id="JBHSBU010000001">
    <property type="protein sequence ID" value="MFC4159258.1"/>
    <property type="molecule type" value="Genomic_DNA"/>
</dbReference>
<feature type="domain" description="AB hydrolase-1" evidence="2">
    <location>
        <begin position="60"/>
        <end position="306"/>
    </location>
</feature>
<dbReference type="InterPro" id="IPR012020">
    <property type="entry name" value="ABHD4"/>
</dbReference>
<dbReference type="PANTHER" id="PTHR10794">
    <property type="entry name" value="ABHYDROLASE DOMAIN-CONTAINING PROTEIN"/>
    <property type="match status" value="1"/>
</dbReference>
<organism evidence="3 4">
    <name type="scientific">Chitinimonas lacunae</name>
    <dbReference type="NCBI Taxonomy" id="1963018"/>
    <lineage>
        <taxon>Bacteria</taxon>
        <taxon>Pseudomonadati</taxon>
        <taxon>Pseudomonadota</taxon>
        <taxon>Betaproteobacteria</taxon>
        <taxon>Neisseriales</taxon>
        <taxon>Chitinibacteraceae</taxon>
        <taxon>Chitinimonas</taxon>
    </lineage>
</organism>
<dbReference type="PANTHER" id="PTHR10794:SF94">
    <property type="entry name" value="ESTERASE YHET-RELATED"/>
    <property type="match status" value="1"/>
</dbReference>
<dbReference type="GO" id="GO:0016787">
    <property type="term" value="F:hydrolase activity"/>
    <property type="evidence" value="ECO:0007669"/>
    <property type="project" value="UniProtKB-KW"/>
</dbReference>
<proteinExistence type="inferred from homology"/>
<keyword evidence="4" id="KW-1185">Reference proteome</keyword>
<name>A0ABV8MM81_9NEIS</name>
<evidence type="ECO:0000313" key="4">
    <source>
        <dbReference type="Proteomes" id="UP001595791"/>
    </source>
</evidence>
<dbReference type="Proteomes" id="UP001595791">
    <property type="component" value="Unassembled WGS sequence"/>
</dbReference>
<dbReference type="RefSeq" id="WP_378162827.1">
    <property type="nucleotide sequence ID" value="NZ_JBHSBU010000001.1"/>
</dbReference>
<keyword evidence="3" id="KW-0378">Hydrolase</keyword>
<accession>A0ABV8MM81</accession>
<sequence>MHAYLPPYHPSRWLVGGHIETIYPALALRPAGLAYRREIWETPDGDQVAVDWLDGPRDAPLVVQLHGLEGSSASHYALALMHSVRARRWRGVVPHFRGCGGLPNRRPRAYHAGDTEEIAWYLQTLRSRHDGPIVVAGVSLGGNVLLKWLGENGPAASQLIVAAAAVSAPLDLQAAGSVLGSGFNKHVYTRAFLNTLRPKTLGQLGRFGPELAQLGVSATKVAGARTLREFDQHVTAPLHGFHGVDDYWQRASAKPWLSRIALPTLVLNARNDPFLPASALPGAAEVSDFVTLLQPERGGHVGFAEGQFPGRIDWLPRCLMAFFGAQLDGLAMP</sequence>
<dbReference type="Pfam" id="PF00561">
    <property type="entry name" value="Abhydrolase_1"/>
    <property type="match status" value="1"/>
</dbReference>
<dbReference type="InterPro" id="IPR050960">
    <property type="entry name" value="AB_hydrolase_4_sf"/>
</dbReference>
<dbReference type="SUPFAM" id="SSF53474">
    <property type="entry name" value="alpha/beta-Hydrolases"/>
    <property type="match status" value="1"/>
</dbReference>
<protein>
    <submittedName>
        <fullName evidence="3">YheT family hydrolase</fullName>
    </submittedName>
</protein>
<gene>
    <name evidence="3" type="ORF">ACFOW7_07795</name>
</gene>
<dbReference type="InterPro" id="IPR029058">
    <property type="entry name" value="AB_hydrolase_fold"/>
</dbReference>
<reference evidence="4" key="1">
    <citation type="journal article" date="2019" name="Int. J. Syst. Evol. Microbiol.">
        <title>The Global Catalogue of Microorganisms (GCM) 10K type strain sequencing project: providing services to taxonomists for standard genome sequencing and annotation.</title>
        <authorList>
            <consortium name="The Broad Institute Genomics Platform"/>
            <consortium name="The Broad Institute Genome Sequencing Center for Infectious Disease"/>
            <person name="Wu L."/>
            <person name="Ma J."/>
        </authorList>
    </citation>
    <scope>NUCLEOTIDE SEQUENCE [LARGE SCALE GENOMIC DNA]</scope>
    <source>
        <strain evidence="4">LMG 29894</strain>
    </source>
</reference>
<evidence type="ECO:0000259" key="2">
    <source>
        <dbReference type="Pfam" id="PF00561"/>
    </source>
</evidence>